<dbReference type="EMBL" id="LR796345">
    <property type="protein sequence ID" value="CAB4138564.1"/>
    <property type="molecule type" value="Genomic_DNA"/>
</dbReference>
<reference evidence="1" key="1">
    <citation type="submission" date="2020-04" db="EMBL/GenBank/DDBJ databases">
        <authorList>
            <person name="Chiriac C."/>
            <person name="Salcher M."/>
            <person name="Ghai R."/>
            <person name="Kavagutti S V."/>
        </authorList>
    </citation>
    <scope>NUCLEOTIDE SEQUENCE</scope>
</reference>
<name>A0A6J5LVF6_9CAUD</name>
<protein>
    <submittedName>
        <fullName evidence="1">Uncharacterized protein</fullName>
    </submittedName>
</protein>
<organism evidence="1">
    <name type="scientific">uncultured Caudovirales phage</name>
    <dbReference type="NCBI Taxonomy" id="2100421"/>
    <lineage>
        <taxon>Viruses</taxon>
        <taxon>Duplodnaviria</taxon>
        <taxon>Heunggongvirae</taxon>
        <taxon>Uroviricota</taxon>
        <taxon>Caudoviricetes</taxon>
        <taxon>Peduoviridae</taxon>
        <taxon>Maltschvirus</taxon>
        <taxon>Maltschvirus maltsch</taxon>
    </lineage>
</organism>
<evidence type="ECO:0000313" key="1">
    <source>
        <dbReference type="EMBL" id="CAB4138564.1"/>
    </source>
</evidence>
<proteinExistence type="predicted"/>
<gene>
    <name evidence="1" type="ORF">UFOVP331_124</name>
</gene>
<sequence>MTPVNQDINKQLQEEFGNILPMGDELDLCQFDEWIEESYQYGDYKETYVDLERHCI</sequence>
<accession>A0A6J5LVF6</accession>